<evidence type="ECO:0000256" key="2">
    <source>
        <dbReference type="ARBA" id="ARBA00022723"/>
    </source>
</evidence>
<dbReference type="Proteomes" id="UP000708208">
    <property type="component" value="Unassembled WGS sequence"/>
</dbReference>
<keyword evidence="4 9" id="KW-0863">Zinc-finger</keyword>
<name>A0A8J2PA08_9HEXA</name>
<proteinExistence type="predicted"/>
<keyword evidence="7" id="KW-0804">Transcription</keyword>
<feature type="region of interest" description="Disordered" evidence="10">
    <location>
        <begin position="540"/>
        <end position="559"/>
    </location>
</feature>
<feature type="domain" description="C2H2-type" evidence="11">
    <location>
        <begin position="814"/>
        <end position="841"/>
    </location>
</feature>
<dbReference type="PANTHER" id="PTHR24393:SF34">
    <property type="entry name" value="PR_SET DOMAIN 13"/>
    <property type="match status" value="1"/>
</dbReference>
<gene>
    <name evidence="12" type="ORF">AFUS01_LOCUS25357</name>
</gene>
<feature type="region of interest" description="Disordered" evidence="10">
    <location>
        <begin position="442"/>
        <end position="462"/>
    </location>
</feature>
<dbReference type="EMBL" id="CAJVCH010326687">
    <property type="protein sequence ID" value="CAG7786807.1"/>
    <property type="molecule type" value="Genomic_DNA"/>
</dbReference>
<dbReference type="OrthoDB" id="3176202at2759"/>
<dbReference type="PROSITE" id="PS50157">
    <property type="entry name" value="ZINC_FINGER_C2H2_2"/>
    <property type="match status" value="8"/>
</dbReference>
<evidence type="ECO:0000256" key="7">
    <source>
        <dbReference type="ARBA" id="ARBA00023163"/>
    </source>
</evidence>
<organism evidence="12 13">
    <name type="scientific">Allacma fusca</name>
    <dbReference type="NCBI Taxonomy" id="39272"/>
    <lineage>
        <taxon>Eukaryota</taxon>
        <taxon>Metazoa</taxon>
        <taxon>Ecdysozoa</taxon>
        <taxon>Arthropoda</taxon>
        <taxon>Hexapoda</taxon>
        <taxon>Collembola</taxon>
        <taxon>Symphypleona</taxon>
        <taxon>Sminthuridae</taxon>
        <taxon>Allacma</taxon>
    </lineage>
</organism>
<feature type="domain" description="C2H2-type" evidence="11">
    <location>
        <begin position="874"/>
        <end position="902"/>
    </location>
</feature>
<evidence type="ECO:0000313" key="12">
    <source>
        <dbReference type="EMBL" id="CAG7786807.1"/>
    </source>
</evidence>
<evidence type="ECO:0000256" key="6">
    <source>
        <dbReference type="ARBA" id="ARBA00023015"/>
    </source>
</evidence>
<dbReference type="InterPro" id="IPR013087">
    <property type="entry name" value="Znf_C2H2_type"/>
</dbReference>
<keyword evidence="6" id="KW-0805">Transcription regulation</keyword>
<feature type="domain" description="C2H2-type" evidence="11">
    <location>
        <begin position="729"/>
        <end position="756"/>
    </location>
</feature>
<accession>A0A8J2PA08</accession>
<dbReference type="PANTHER" id="PTHR24393">
    <property type="entry name" value="ZINC FINGER PROTEIN"/>
    <property type="match status" value="1"/>
</dbReference>
<feature type="compositionally biased region" description="Polar residues" evidence="10">
    <location>
        <begin position="1031"/>
        <end position="1046"/>
    </location>
</feature>
<evidence type="ECO:0000256" key="8">
    <source>
        <dbReference type="ARBA" id="ARBA00023242"/>
    </source>
</evidence>
<evidence type="ECO:0000256" key="3">
    <source>
        <dbReference type="ARBA" id="ARBA00022737"/>
    </source>
</evidence>
<dbReference type="Pfam" id="PF13912">
    <property type="entry name" value="zf-C2H2_6"/>
    <property type="match status" value="2"/>
</dbReference>
<feature type="region of interest" description="Disordered" evidence="10">
    <location>
        <begin position="340"/>
        <end position="373"/>
    </location>
</feature>
<feature type="compositionally biased region" description="Polar residues" evidence="10">
    <location>
        <begin position="102"/>
        <end position="118"/>
    </location>
</feature>
<dbReference type="Pfam" id="PF00096">
    <property type="entry name" value="zf-C2H2"/>
    <property type="match status" value="3"/>
</dbReference>
<evidence type="ECO:0000313" key="13">
    <source>
        <dbReference type="Proteomes" id="UP000708208"/>
    </source>
</evidence>
<reference evidence="12" key="1">
    <citation type="submission" date="2021-06" db="EMBL/GenBank/DDBJ databases">
        <authorList>
            <person name="Hodson N. C."/>
            <person name="Mongue J. A."/>
            <person name="Jaron S. K."/>
        </authorList>
    </citation>
    <scope>NUCLEOTIDE SEQUENCE</scope>
</reference>
<sequence length="1149" mass="127643">MDKMGDPHTRSMDAGWNPSEVWPVPVECLLNGMSADAHLMFGGGPVFSPHFRHRFQPPVHLSSTHLAPLPGSINVNLSIPLTQHSLVETGQVDESGDPSVPVQDSSGQDGHNLSQPLSMDSGDVLEESDEASEDDEEDEVDDGMPVPMGHSHEQQHPHGGPITMSHGMETDSLVQCQQQVVRNGLQQTALLQIDGSQIQQCIQQQKEDDAVRHNHHGHNQPIDSMIMSMEDDFTNQNSSDGDPNSGFSVHGKMYFEGRVVLHLKQWTDTPASDGNSVGLGSLGNFSSCAEQQHSKGFHGCAVCRLKSPHENHRNQKEAHRHTVKGVLFTFEDCIIVELYPEPPPSSNNNTTADPKPPPTESQQPPSHPMPIESYMNSAVTIPSQPQQQQEQVKKFIHHLDVNCIGNPVPQNPATKHTVTISHPQATDDHSWWDEFESSDDLKRADVEDEHESSSDPVDPSCISNVKLRNQATAGDEDAGDFKIKPKSPCPATYLAPAQLDSQSCRNPSVVPLDDVDLNSGPHSVHVNTSSDNDIAILQSSEESQQSVVTPTSAQPDEQISTTTDATVSKHTNLQFSCTLCKTSFHVKRLLRKHLEENHSDDNPLRCLLCNTQFTEEKRLKKHACARKNSRKTSSKSAIITSNPELVFCNGDEDSNGKGSSEEEDGSEQSKLGIETTDVRSNRDLKHLPEDSSSSGEINDIDQENSGDEDDCKSSQRTTEKSTKKADKPYKCDTCGKRFTVERRLRNHKMSHNSERSSQCEKCGKRFARKDKLMRHMYVHSEEKMFSCDICQKRFSRRDKLGDHLKSHGGADEIHNCPMCQKQFLRPDILKQHVKLHTMGNKHQCSECLRFVTGKDRLEKHMARHKEAKVLGQTLLCPLCTKYFIQKQSLKAHIKKFHPNSNINIDSQDSEMDQQQRLGQPSINSQVDSESLQTVKRNRRVEQVSKCKQFECNHCHRVFTKKQAFKKHLRKHQASPLTSPNDSLVNSPSPEQEEPLLTLSSADSTVHILPNPMTNSSPTTTHVILSGPHPSTPSKITNSSNPTSLNVSTSGHAIIQENLNSAQCSHLQHLPLGTHPPLSHHAHNQLLAHGGHPTHGDPVTSMTHPTTGQIHTNLSQHVSVPTIQHHVSMATQQTMCGSSYVLAYPHYSYH</sequence>
<dbReference type="PROSITE" id="PS00028">
    <property type="entry name" value="ZINC_FINGER_C2H2_1"/>
    <property type="match status" value="8"/>
</dbReference>
<evidence type="ECO:0000256" key="9">
    <source>
        <dbReference type="PROSITE-ProRule" id="PRU00042"/>
    </source>
</evidence>
<keyword evidence="3" id="KW-0677">Repeat</keyword>
<comment type="subcellular location">
    <subcellularLocation>
        <location evidence="1">Nucleus</location>
    </subcellularLocation>
</comment>
<protein>
    <recommendedName>
        <fullName evidence="11">C2H2-type domain-containing protein</fullName>
    </recommendedName>
</protein>
<feature type="compositionally biased region" description="Acidic residues" evidence="10">
    <location>
        <begin position="123"/>
        <end position="142"/>
    </location>
</feature>
<feature type="compositionally biased region" description="Polar residues" evidence="10">
    <location>
        <begin position="547"/>
        <end position="559"/>
    </location>
</feature>
<feature type="compositionally biased region" description="Acidic residues" evidence="10">
    <location>
        <begin position="698"/>
        <end position="710"/>
    </location>
</feature>
<evidence type="ECO:0000256" key="4">
    <source>
        <dbReference type="ARBA" id="ARBA00022771"/>
    </source>
</evidence>
<dbReference type="FunFam" id="3.30.160.60:FF:000100">
    <property type="entry name" value="Zinc finger 45-like"/>
    <property type="match status" value="2"/>
</dbReference>
<dbReference type="FunFam" id="3.30.160.60:FF:001289">
    <property type="entry name" value="Zinc finger protein 574"/>
    <property type="match status" value="1"/>
</dbReference>
<feature type="compositionally biased region" description="Polar residues" evidence="10">
    <location>
        <begin position="900"/>
        <end position="934"/>
    </location>
</feature>
<evidence type="ECO:0000256" key="5">
    <source>
        <dbReference type="ARBA" id="ARBA00022833"/>
    </source>
</evidence>
<dbReference type="SMART" id="SM00355">
    <property type="entry name" value="ZnF_C2H2"/>
    <property type="match status" value="9"/>
</dbReference>
<feature type="region of interest" description="Disordered" evidence="10">
    <location>
        <begin position="646"/>
        <end position="727"/>
    </location>
</feature>
<feature type="compositionally biased region" description="Polar residues" evidence="10">
    <location>
        <begin position="974"/>
        <end position="989"/>
    </location>
</feature>
<feature type="domain" description="C2H2-type" evidence="11">
    <location>
        <begin position="949"/>
        <end position="976"/>
    </location>
</feature>
<dbReference type="GO" id="GO:0008270">
    <property type="term" value="F:zinc ion binding"/>
    <property type="evidence" value="ECO:0007669"/>
    <property type="project" value="UniProtKB-KW"/>
</dbReference>
<evidence type="ECO:0000256" key="10">
    <source>
        <dbReference type="SAM" id="MobiDB-lite"/>
    </source>
</evidence>
<evidence type="ECO:0000259" key="11">
    <source>
        <dbReference type="PROSITE" id="PS50157"/>
    </source>
</evidence>
<feature type="region of interest" description="Disordered" evidence="10">
    <location>
        <begin position="965"/>
        <end position="1046"/>
    </location>
</feature>
<comment type="caution">
    <text evidence="12">The sequence shown here is derived from an EMBL/GenBank/DDBJ whole genome shotgun (WGS) entry which is preliminary data.</text>
</comment>
<feature type="compositionally biased region" description="Basic and acidic residues" evidence="10">
    <location>
        <begin position="711"/>
        <end position="727"/>
    </location>
</feature>
<keyword evidence="2" id="KW-0479">Metal-binding</keyword>
<feature type="compositionally biased region" description="Basic and acidic residues" evidence="10">
    <location>
        <begin position="676"/>
        <end position="689"/>
    </location>
</feature>
<feature type="domain" description="C2H2-type" evidence="11">
    <location>
        <begin position="785"/>
        <end position="812"/>
    </location>
</feature>
<feature type="compositionally biased region" description="Low complexity" evidence="10">
    <location>
        <begin position="1009"/>
        <end position="1020"/>
    </location>
</feature>
<feature type="region of interest" description="Disordered" evidence="10">
    <location>
        <begin position="91"/>
        <end position="167"/>
    </location>
</feature>
<feature type="domain" description="C2H2-type" evidence="11">
    <location>
        <begin position="757"/>
        <end position="784"/>
    </location>
</feature>
<evidence type="ECO:0000256" key="1">
    <source>
        <dbReference type="ARBA" id="ARBA00004123"/>
    </source>
</evidence>
<dbReference type="GO" id="GO:0000978">
    <property type="term" value="F:RNA polymerase II cis-regulatory region sequence-specific DNA binding"/>
    <property type="evidence" value="ECO:0007669"/>
    <property type="project" value="TreeGrafter"/>
</dbReference>
<keyword evidence="5" id="KW-0862">Zinc</keyword>
<feature type="region of interest" description="Disordered" evidence="10">
    <location>
        <begin position="900"/>
        <end position="936"/>
    </location>
</feature>
<dbReference type="GO" id="GO:0005634">
    <property type="term" value="C:nucleus"/>
    <property type="evidence" value="ECO:0007669"/>
    <property type="project" value="UniProtKB-SubCell"/>
</dbReference>
<dbReference type="AlphaFoldDB" id="A0A8J2PA08"/>
<feature type="domain" description="C2H2-type" evidence="11">
    <location>
        <begin position="842"/>
        <end position="869"/>
    </location>
</feature>
<feature type="domain" description="C2H2-type" evidence="11">
    <location>
        <begin position="575"/>
        <end position="603"/>
    </location>
</feature>
<keyword evidence="8" id="KW-0539">Nucleus</keyword>
<dbReference type="GO" id="GO:0001228">
    <property type="term" value="F:DNA-binding transcription activator activity, RNA polymerase II-specific"/>
    <property type="evidence" value="ECO:0007669"/>
    <property type="project" value="TreeGrafter"/>
</dbReference>
<keyword evidence="13" id="KW-1185">Reference proteome</keyword>